<evidence type="ECO:0000313" key="3">
    <source>
        <dbReference type="EMBL" id="SDY15694.1"/>
    </source>
</evidence>
<reference evidence="3 4" key="1">
    <citation type="submission" date="2016-10" db="EMBL/GenBank/DDBJ databases">
        <authorList>
            <person name="de Groot N.N."/>
        </authorList>
    </citation>
    <scope>NUCLEOTIDE SEQUENCE [LARGE SCALE GENOMIC DNA]</scope>
    <source>
        <strain evidence="3 4">DSM 24677</strain>
    </source>
</reference>
<gene>
    <name evidence="3" type="ORF">SAMN05444486_101483</name>
</gene>
<dbReference type="Proteomes" id="UP000199026">
    <property type="component" value="Unassembled WGS sequence"/>
</dbReference>
<dbReference type="EMBL" id="FNPR01000001">
    <property type="protein sequence ID" value="SDY15694.1"/>
    <property type="molecule type" value="Genomic_DNA"/>
</dbReference>
<name>A0A1H3HLM3_9RHOB</name>
<dbReference type="Pfam" id="PF00583">
    <property type="entry name" value="Acetyltransf_1"/>
    <property type="match status" value="1"/>
</dbReference>
<evidence type="ECO:0000313" key="4">
    <source>
        <dbReference type="Proteomes" id="UP000199026"/>
    </source>
</evidence>
<accession>A0A1H3HLM3</accession>
<keyword evidence="3" id="KW-0687">Ribonucleoprotein</keyword>
<evidence type="ECO:0000259" key="2">
    <source>
        <dbReference type="PROSITE" id="PS51186"/>
    </source>
</evidence>
<feature type="domain" description="N-acetyltransferase" evidence="2">
    <location>
        <begin position="14"/>
        <end position="170"/>
    </location>
</feature>
<dbReference type="PANTHER" id="PTHR13947">
    <property type="entry name" value="GNAT FAMILY N-ACETYLTRANSFERASE"/>
    <property type="match status" value="1"/>
</dbReference>
<dbReference type="GO" id="GO:0005840">
    <property type="term" value="C:ribosome"/>
    <property type="evidence" value="ECO:0007669"/>
    <property type="project" value="UniProtKB-KW"/>
</dbReference>
<keyword evidence="3" id="KW-0689">Ribosomal protein</keyword>
<sequence>MQAGWAQALGMENIVIRAFEPSDSAWLVAQHGRLYAQDEGFDESFEALVGDILNAFVAQHDPSCEQGWIAQAGDERLGSIFCVRLSEHRAKLRLFLLVPEARGQGLGRRLLRTCMIYAKQKGYSSMQLWTHESHKAACALYAKLGWSLVSSKPVHSFGVELVEQSWEIEL</sequence>
<protein>
    <submittedName>
        <fullName evidence="3">Ribosomal protein S18 acetylase RimI</fullName>
    </submittedName>
</protein>
<dbReference type="PROSITE" id="PS51186">
    <property type="entry name" value="GNAT"/>
    <property type="match status" value="1"/>
</dbReference>
<dbReference type="InterPro" id="IPR016181">
    <property type="entry name" value="Acyl_CoA_acyltransferase"/>
</dbReference>
<dbReference type="STRING" id="576131.SAMN05444486_101483"/>
<dbReference type="InterPro" id="IPR050769">
    <property type="entry name" value="NAT_camello-type"/>
</dbReference>
<keyword evidence="4" id="KW-1185">Reference proteome</keyword>
<keyword evidence="1" id="KW-0808">Transferase</keyword>
<dbReference type="GO" id="GO:0008080">
    <property type="term" value="F:N-acetyltransferase activity"/>
    <property type="evidence" value="ECO:0007669"/>
    <property type="project" value="InterPro"/>
</dbReference>
<dbReference type="SUPFAM" id="SSF55729">
    <property type="entry name" value="Acyl-CoA N-acyltransferases (Nat)"/>
    <property type="match status" value="1"/>
</dbReference>
<dbReference type="PANTHER" id="PTHR13947:SF37">
    <property type="entry name" value="LD18367P"/>
    <property type="match status" value="1"/>
</dbReference>
<organism evidence="3 4">
    <name type="scientific">Lentibacter algarum</name>
    <dbReference type="NCBI Taxonomy" id="576131"/>
    <lineage>
        <taxon>Bacteria</taxon>
        <taxon>Pseudomonadati</taxon>
        <taxon>Pseudomonadota</taxon>
        <taxon>Alphaproteobacteria</taxon>
        <taxon>Rhodobacterales</taxon>
        <taxon>Roseobacteraceae</taxon>
        <taxon>Lentibacter</taxon>
    </lineage>
</organism>
<dbReference type="InterPro" id="IPR000182">
    <property type="entry name" value="GNAT_dom"/>
</dbReference>
<dbReference type="CDD" id="cd04301">
    <property type="entry name" value="NAT_SF"/>
    <property type="match status" value="1"/>
</dbReference>
<dbReference type="AlphaFoldDB" id="A0A1H3HLM3"/>
<proteinExistence type="predicted"/>
<evidence type="ECO:0000256" key="1">
    <source>
        <dbReference type="ARBA" id="ARBA00022679"/>
    </source>
</evidence>
<dbReference type="Gene3D" id="3.40.630.30">
    <property type="match status" value="1"/>
</dbReference>